<dbReference type="Gene3D" id="3.50.50.60">
    <property type="entry name" value="FAD/NAD(P)-binding domain"/>
    <property type="match status" value="1"/>
</dbReference>
<accession>A0A9P7YML5</accession>
<dbReference type="PANTHER" id="PTHR43539:SF24">
    <property type="entry name" value="FAD_NAD(P)-BINDING DOMAIN-CONTAINING PROTEIN-RELATED"/>
    <property type="match status" value="1"/>
</dbReference>
<dbReference type="InterPro" id="IPR036188">
    <property type="entry name" value="FAD/NAD-bd_sf"/>
</dbReference>
<keyword evidence="5" id="KW-1185">Reference proteome</keyword>
<dbReference type="EMBL" id="MU251404">
    <property type="protein sequence ID" value="KAG9236558.1"/>
    <property type="molecule type" value="Genomic_DNA"/>
</dbReference>
<keyword evidence="4" id="KW-0503">Monooxygenase</keyword>
<dbReference type="AlphaFoldDB" id="A0A9P7YML5"/>
<dbReference type="InterPro" id="IPR020946">
    <property type="entry name" value="Flavin_mOase-like"/>
</dbReference>
<dbReference type="PRINTS" id="PR00411">
    <property type="entry name" value="PNDRDTASEI"/>
</dbReference>
<evidence type="ECO:0000256" key="3">
    <source>
        <dbReference type="ARBA" id="ARBA00023002"/>
    </source>
</evidence>
<keyword evidence="2" id="KW-0274">FAD</keyword>
<keyword evidence="3" id="KW-0560">Oxidoreductase</keyword>
<dbReference type="GO" id="GO:0050661">
    <property type="term" value="F:NADP binding"/>
    <property type="evidence" value="ECO:0007669"/>
    <property type="project" value="InterPro"/>
</dbReference>
<name>A0A9P7YML5_9HELO</name>
<dbReference type="GO" id="GO:0004499">
    <property type="term" value="F:N,N-dimethylaniline monooxygenase activity"/>
    <property type="evidence" value="ECO:0007669"/>
    <property type="project" value="InterPro"/>
</dbReference>
<keyword evidence="1" id="KW-0285">Flavoprotein</keyword>
<dbReference type="Proteomes" id="UP000824998">
    <property type="component" value="Unassembled WGS sequence"/>
</dbReference>
<evidence type="ECO:0000256" key="2">
    <source>
        <dbReference type="ARBA" id="ARBA00022827"/>
    </source>
</evidence>
<protein>
    <submittedName>
        <fullName evidence="4">Flavin-containing monooxygenase YUCCA3</fullName>
    </submittedName>
</protein>
<reference evidence="4" key="1">
    <citation type="journal article" date="2021" name="IMA Fungus">
        <title>Genomic characterization of three marine fungi, including Emericellopsis atlantica sp. nov. with signatures of a generalist lifestyle and marine biomass degradation.</title>
        <authorList>
            <person name="Hagestad O.C."/>
            <person name="Hou L."/>
            <person name="Andersen J.H."/>
            <person name="Hansen E.H."/>
            <person name="Altermark B."/>
            <person name="Li C."/>
            <person name="Kuhnert E."/>
            <person name="Cox R.J."/>
            <person name="Crous P.W."/>
            <person name="Spatafora J.W."/>
            <person name="Lail K."/>
            <person name="Amirebrahimi M."/>
            <person name="Lipzen A."/>
            <person name="Pangilinan J."/>
            <person name="Andreopoulos W."/>
            <person name="Hayes R.D."/>
            <person name="Ng V."/>
            <person name="Grigoriev I.V."/>
            <person name="Jackson S.A."/>
            <person name="Sutton T.D.S."/>
            <person name="Dobson A.D.W."/>
            <person name="Rama T."/>
        </authorList>
    </citation>
    <scope>NUCLEOTIDE SEQUENCE</scope>
    <source>
        <strain evidence="4">TRa018bII</strain>
    </source>
</reference>
<dbReference type="InterPro" id="IPR050982">
    <property type="entry name" value="Auxin_biosynth/cation_transpt"/>
</dbReference>
<dbReference type="OrthoDB" id="74360at2759"/>
<gene>
    <name evidence="4" type="ORF">BJ875DRAFT_371843</name>
</gene>
<dbReference type="PANTHER" id="PTHR43539">
    <property type="entry name" value="FLAVIN-BINDING MONOOXYGENASE-LIKE PROTEIN (AFU_ORTHOLOGUE AFUA_4G09220)"/>
    <property type="match status" value="1"/>
</dbReference>
<dbReference type="Pfam" id="PF00743">
    <property type="entry name" value="FMO-like"/>
    <property type="match status" value="1"/>
</dbReference>
<evidence type="ECO:0000313" key="5">
    <source>
        <dbReference type="Proteomes" id="UP000824998"/>
    </source>
</evidence>
<organism evidence="4 5">
    <name type="scientific">Amylocarpus encephaloides</name>
    <dbReference type="NCBI Taxonomy" id="45428"/>
    <lineage>
        <taxon>Eukaryota</taxon>
        <taxon>Fungi</taxon>
        <taxon>Dikarya</taxon>
        <taxon>Ascomycota</taxon>
        <taxon>Pezizomycotina</taxon>
        <taxon>Leotiomycetes</taxon>
        <taxon>Helotiales</taxon>
        <taxon>Helotiales incertae sedis</taxon>
        <taxon>Amylocarpus</taxon>
    </lineage>
</organism>
<evidence type="ECO:0000313" key="4">
    <source>
        <dbReference type="EMBL" id="KAG9236558.1"/>
    </source>
</evidence>
<proteinExistence type="predicted"/>
<dbReference type="GO" id="GO:0050660">
    <property type="term" value="F:flavin adenine dinucleotide binding"/>
    <property type="evidence" value="ECO:0007669"/>
    <property type="project" value="InterPro"/>
</dbReference>
<sequence length="616" mass="67970">MFAERHTIQLPAAGKTAPVLQVEEKKPNGPFTIAQQWLTKLESVLKSNDVSALSTVMHQDSWWRDMLAFSWDIRTIHGLDKLSQYFSDNLAHTTPSNLKLRTSGKFAPNVQTPIDGLEWVESMFDFETKVGRGSGMLRLVQGVDGEWKGYMIYTALQELKGHEEAAGHTRPHGGNNSLVGGAIKGNWLERRERQKEFLDEEPKVIIVGAGQSGLNTAARLQAMGVSCLLIDRNAHVGDNWRSRYRTLVTHDPVQYTHMAFLPFPSNWPLFTPKDKLGDWLESYASLMELNVWTSSTVGPASYSDESKNWTIDVKRADGSTRVLHPNHVVFATGHAGEAKFPTFPGQADFKGTVYHGSQHQDASITGAAAGKRVVVIGTGNSGHDISQNYYENKATVTMVQRRGTYVISAAKGLSMLHEGMYDETGPKIEDADIAGQSLPIPAQFALNVGLTEKIKQVEIGNVEGLTKAGFKLDFGDDKSGIYRKYITRGGGYYIDVGCSQLIIDGKIAIKQSPDGISHFESDSLVLADGTRLPADVIVLATGFDNMRTSARKIFGDKVADRCKDVWDLDEEGEVNAMWRPSGHPGFWFMGGSLALCRTYSRFVALQIKAHEVGMIR</sequence>
<dbReference type="SUPFAM" id="SSF51905">
    <property type="entry name" value="FAD/NAD(P)-binding domain"/>
    <property type="match status" value="1"/>
</dbReference>
<comment type="caution">
    <text evidence="4">The sequence shown here is derived from an EMBL/GenBank/DDBJ whole genome shotgun (WGS) entry which is preliminary data.</text>
</comment>
<evidence type="ECO:0000256" key="1">
    <source>
        <dbReference type="ARBA" id="ARBA00022630"/>
    </source>
</evidence>